<name>A0A165P897_9AGAM</name>
<dbReference type="Proteomes" id="UP000076761">
    <property type="component" value="Unassembled WGS sequence"/>
</dbReference>
<dbReference type="Pfam" id="PF01803">
    <property type="entry name" value="LIM_bind"/>
    <property type="match status" value="1"/>
</dbReference>
<dbReference type="AlphaFoldDB" id="A0A165P897"/>
<dbReference type="InterPro" id="IPR029005">
    <property type="entry name" value="LIM-bd/SEUSS"/>
</dbReference>
<keyword evidence="3" id="KW-1185">Reference proteome</keyword>
<evidence type="ECO:0000313" key="2">
    <source>
        <dbReference type="EMBL" id="KZT20662.1"/>
    </source>
</evidence>
<accession>A0A165P897</accession>
<evidence type="ECO:0000313" key="3">
    <source>
        <dbReference type="Proteomes" id="UP000076761"/>
    </source>
</evidence>
<evidence type="ECO:0000256" key="1">
    <source>
        <dbReference type="SAM" id="MobiDB-lite"/>
    </source>
</evidence>
<feature type="non-terminal residue" evidence="2">
    <location>
        <position position="1"/>
    </location>
</feature>
<gene>
    <name evidence="2" type="ORF">NEOLEDRAFT_1075259</name>
</gene>
<organism evidence="2 3">
    <name type="scientific">Neolentinus lepideus HHB14362 ss-1</name>
    <dbReference type="NCBI Taxonomy" id="1314782"/>
    <lineage>
        <taxon>Eukaryota</taxon>
        <taxon>Fungi</taxon>
        <taxon>Dikarya</taxon>
        <taxon>Basidiomycota</taxon>
        <taxon>Agaricomycotina</taxon>
        <taxon>Agaricomycetes</taxon>
        <taxon>Gloeophyllales</taxon>
        <taxon>Gloeophyllaceae</taxon>
        <taxon>Neolentinus</taxon>
    </lineage>
</organism>
<dbReference type="InParanoid" id="A0A165P897"/>
<reference evidence="2 3" key="1">
    <citation type="journal article" date="2016" name="Mol. Biol. Evol.">
        <title>Comparative Genomics of Early-Diverging Mushroom-Forming Fungi Provides Insights into the Origins of Lignocellulose Decay Capabilities.</title>
        <authorList>
            <person name="Nagy L.G."/>
            <person name="Riley R."/>
            <person name="Tritt A."/>
            <person name="Adam C."/>
            <person name="Daum C."/>
            <person name="Floudas D."/>
            <person name="Sun H."/>
            <person name="Yadav J.S."/>
            <person name="Pangilinan J."/>
            <person name="Larsson K.H."/>
            <person name="Matsuura K."/>
            <person name="Barry K."/>
            <person name="Labutti K."/>
            <person name="Kuo R."/>
            <person name="Ohm R.A."/>
            <person name="Bhattacharya S.S."/>
            <person name="Shirouzu T."/>
            <person name="Yoshinaga Y."/>
            <person name="Martin F.M."/>
            <person name="Grigoriev I.V."/>
            <person name="Hibbett D.S."/>
        </authorList>
    </citation>
    <scope>NUCLEOTIDE SEQUENCE [LARGE SCALE GENOMIC DNA]</scope>
    <source>
        <strain evidence="2 3">HHB14362 ss-1</strain>
    </source>
</reference>
<dbReference type="STRING" id="1314782.A0A165P897"/>
<feature type="region of interest" description="Disordered" evidence="1">
    <location>
        <begin position="169"/>
        <end position="191"/>
    </location>
</feature>
<dbReference type="OrthoDB" id="774557at2759"/>
<dbReference type="PANTHER" id="PTHR10378">
    <property type="entry name" value="LIM DOMAIN-BINDING PROTEIN"/>
    <property type="match status" value="1"/>
</dbReference>
<dbReference type="EMBL" id="KV425617">
    <property type="protein sequence ID" value="KZT20662.1"/>
    <property type="molecule type" value="Genomic_DNA"/>
</dbReference>
<protein>
    <submittedName>
        <fullName evidence="2">Uncharacterized protein</fullName>
    </submittedName>
</protein>
<proteinExistence type="predicted"/>
<sequence length="225" mass="25361">LGSGQALLKMTLFSAMLNGEHAEKTTLHFWDQQVTEHFGRKATFKFTLWKDNQRNEAKPFEIGIPILPRFFLVTHQSGVKTMQIVMDGARERLINHSSAIVDSASATWSFRYTNGYIVTLRGGMSVVVSYTPAGLHIPSYKIEQITFDAFFHDKVIALDHLLANRVIVPSDSPKTPRSRPPAQQREEERRNEDGVVVIDRLAIPPEPVNAFGIPQATMRCLEVCQ</sequence>